<proteinExistence type="predicted"/>
<dbReference type="AlphaFoldDB" id="A0AAD7NWX6"/>
<accession>A0AAD7NWX6</accession>
<comment type="caution">
    <text evidence="2">The sequence shown here is derived from an EMBL/GenBank/DDBJ whole genome shotgun (WGS) entry which is preliminary data.</text>
</comment>
<evidence type="ECO:0000256" key="1">
    <source>
        <dbReference type="SAM" id="MobiDB-lite"/>
    </source>
</evidence>
<organism evidence="2 3">
    <name type="scientific">Mycena metata</name>
    <dbReference type="NCBI Taxonomy" id="1033252"/>
    <lineage>
        <taxon>Eukaryota</taxon>
        <taxon>Fungi</taxon>
        <taxon>Dikarya</taxon>
        <taxon>Basidiomycota</taxon>
        <taxon>Agaricomycotina</taxon>
        <taxon>Agaricomycetes</taxon>
        <taxon>Agaricomycetidae</taxon>
        <taxon>Agaricales</taxon>
        <taxon>Marasmiineae</taxon>
        <taxon>Mycenaceae</taxon>
        <taxon>Mycena</taxon>
    </lineage>
</organism>
<reference evidence="2" key="1">
    <citation type="submission" date="2023-03" db="EMBL/GenBank/DDBJ databases">
        <title>Massive genome expansion in bonnet fungi (Mycena s.s.) driven by repeated elements and novel gene families across ecological guilds.</title>
        <authorList>
            <consortium name="Lawrence Berkeley National Laboratory"/>
            <person name="Harder C.B."/>
            <person name="Miyauchi S."/>
            <person name="Viragh M."/>
            <person name="Kuo A."/>
            <person name="Thoen E."/>
            <person name="Andreopoulos B."/>
            <person name="Lu D."/>
            <person name="Skrede I."/>
            <person name="Drula E."/>
            <person name="Henrissat B."/>
            <person name="Morin E."/>
            <person name="Kohler A."/>
            <person name="Barry K."/>
            <person name="LaButti K."/>
            <person name="Morin E."/>
            <person name="Salamov A."/>
            <person name="Lipzen A."/>
            <person name="Mereny Z."/>
            <person name="Hegedus B."/>
            <person name="Baldrian P."/>
            <person name="Stursova M."/>
            <person name="Weitz H."/>
            <person name="Taylor A."/>
            <person name="Grigoriev I.V."/>
            <person name="Nagy L.G."/>
            <person name="Martin F."/>
            <person name="Kauserud H."/>
        </authorList>
    </citation>
    <scope>NUCLEOTIDE SEQUENCE</scope>
    <source>
        <strain evidence="2">CBHHK182m</strain>
    </source>
</reference>
<evidence type="ECO:0000313" key="3">
    <source>
        <dbReference type="Proteomes" id="UP001215598"/>
    </source>
</evidence>
<dbReference type="EMBL" id="JARKIB010000007">
    <property type="protein sequence ID" value="KAJ7778346.1"/>
    <property type="molecule type" value="Genomic_DNA"/>
</dbReference>
<evidence type="ECO:0000313" key="2">
    <source>
        <dbReference type="EMBL" id="KAJ7778346.1"/>
    </source>
</evidence>
<dbReference type="Proteomes" id="UP001215598">
    <property type="component" value="Unassembled WGS sequence"/>
</dbReference>
<keyword evidence="3" id="KW-1185">Reference proteome</keyword>
<protein>
    <submittedName>
        <fullName evidence="2">Uncharacterized protein</fullName>
    </submittedName>
</protein>
<sequence length="283" mass="31069">MTACAQCREELAAANPGVDSDVVMKPAAPAKIVRPVYLGSARRATEDTTKVYLKEDPTDGDTAQKGTEASIEHAVRWYTKVPTLYWPRGMRASYSALPDSENATPWPADVGSWFTMNALAPLRDSDHSSVHRANFLRKMVYVLSVHGTYDHYAAAGEYIHNNLPLEHFPFDASNITFSQIIVWLIQHGIGAKSTALSSLESFARARRNHAAGVADINTMSFEAEWPNAMSDVQNMVLRPEDHWAGIDFGIARPGTSTVFPQRPSAAMDGLQGSSHAPHTPMME</sequence>
<gene>
    <name evidence="2" type="ORF">B0H16DRAFT_1846576</name>
</gene>
<feature type="region of interest" description="Disordered" evidence="1">
    <location>
        <begin position="261"/>
        <end position="283"/>
    </location>
</feature>
<name>A0AAD7NWX6_9AGAR</name>